<dbReference type="InterPro" id="IPR051678">
    <property type="entry name" value="AGP_Transferase"/>
</dbReference>
<protein>
    <recommendedName>
        <fullName evidence="1">Aminoglycoside phosphotransferase domain-containing protein</fullName>
    </recommendedName>
</protein>
<dbReference type="Proteomes" id="UP000612899">
    <property type="component" value="Unassembled WGS sequence"/>
</dbReference>
<gene>
    <name evidence="2" type="ORF">Rhe02_88460</name>
</gene>
<dbReference type="Pfam" id="PF01636">
    <property type="entry name" value="APH"/>
    <property type="match status" value="1"/>
</dbReference>
<proteinExistence type="predicted"/>
<dbReference type="SUPFAM" id="SSF56112">
    <property type="entry name" value="Protein kinase-like (PK-like)"/>
    <property type="match status" value="1"/>
</dbReference>
<dbReference type="InterPro" id="IPR002575">
    <property type="entry name" value="Aminoglycoside_PTrfase"/>
</dbReference>
<dbReference type="Gene3D" id="3.30.200.20">
    <property type="entry name" value="Phosphorylase Kinase, domain 1"/>
    <property type="match status" value="1"/>
</dbReference>
<evidence type="ECO:0000313" key="3">
    <source>
        <dbReference type="Proteomes" id="UP000612899"/>
    </source>
</evidence>
<reference evidence="2" key="1">
    <citation type="submission" date="2021-01" db="EMBL/GenBank/DDBJ databases">
        <title>Whole genome shotgun sequence of Rhizocola hellebori NBRC 109834.</title>
        <authorList>
            <person name="Komaki H."/>
            <person name="Tamura T."/>
        </authorList>
    </citation>
    <scope>NUCLEOTIDE SEQUENCE</scope>
    <source>
        <strain evidence="2">NBRC 109834</strain>
    </source>
</reference>
<sequence length="290" mass="31774">MSFVDMPAAEVEIDAELVGRLLEAQCPELAGRPLSLVANGWDNTIFRLGDDLCVRLPRRQVAVQLIRNENRWLPLLASRVSVPVPAPVYVGEPGEGFAWPWSVCRWIEGVVASEVPPPQRRSLAPGLGAFFRALHVPAPSDAPRNPVRGVALSERSPAFYERLHAVPDASELTAMWEELVAVPQWQGPPVWVHGDPHPANILIGQSGLAGVLDFGDLTAGDPATDLAAGWFVFDEPGRRSFREHLGDIDDDTWERARGWALNIGTAIVAHTDDNPRMAQVGRHVLEQLLV</sequence>
<dbReference type="PANTHER" id="PTHR21310:SF42">
    <property type="entry name" value="BIFUNCTIONAL AAC_APH"/>
    <property type="match status" value="1"/>
</dbReference>
<dbReference type="CDD" id="cd05155">
    <property type="entry name" value="APH_ChoK_like_1"/>
    <property type="match status" value="1"/>
</dbReference>
<accession>A0A8J3VKS3</accession>
<evidence type="ECO:0000313" key="2">
    <source>
        <dbReference type="EMBL" id="GIH10779.1"/>
    </source>
</evidence>
<evidence type="ECO:0000259" key="1">
    <source>
        <dbReference type="Pfam" id="PF01636"/>
    </source>
</evidence>
<dbReference type="AlphaFoldDB" id="A0A8J3VKS3"/>
<keyword evidence="3" id="KW-1185">Reference proteome</keyword>
<name>A0A8J3VKS3_9ACTN</name>
<dbReference type="Gene3D" id="3.90.1200.10">
    <property type="match status" value="1"/>
</dbReference>
<organism evidence="2 3">
    <name type="scientific">Rhizocola hellebori</name>
    <dbReference type="NCBI Taxonomy" id="1392758"/>
    <lineage>
        <taxon>Bacteria</taxon>
        <taxon>Bacillati</taxon>
        <taxon>Actinomycetota</taxon>
        <taxon>Actinomycetes</taxon>
        <taxon>Micromonosporales</taxon>
        <taxon>Micromonosporaceae</taxon>
        <taxon>Rhizocola</taxon>
    </lineage>
</organism>
<dbReference type="InterPro" id="IPR011009">
    <property type="entry name" value="Kinase-like_dom_sf"/>
</dbReference>
<dbReference type="PANTHER" id="PTHR21310">
    <property type="entry name" value="AMINOGLYCOSIDE PHOSPHOTRANSFERASE-RELATED-RELATED"/>
    <property type="match status" value="1"/>
</dbReference>
<dbReference type="EMBL" id="BONY01000106">
    <property type="protein sequence ID" value="GIH10779.1"/>
    <property type="molecule type" value="Genomic_DNA"/>
</dbReference>
<feature type="domain" description="Aminoglycoside phosphotransferase" evidence="1">
    <location>
        <begin position="35"/>
        <end position="259"/>
    </location>
</feature>
<comment type="caution">
    <text evidence="2">The sequence shown here is derived from an EMBL/GenBank/DDBJ whole genome shotgun (WGS) entry which is preliminary data.</text>
</comment>